<proteinExistence type="predicted"/>
<keyword evidence="2" id="KW-1185">Reference proteome</keyword>
<comment type="caution">
    <text evidence="1">The sequence shown here is derived from an EMBL/GenBank/DDBJ whole genome shotgun (WGS) entry which is preliminary data.</text>
</comment>
<sequence>MHLQGAARRRLQVARYRVGEYRIVAVSPLKNVLPFSVNAVARDFRVCLVSFSAAGLGFYILFRGGDRRWGRDEEERLNSDES</sequence>
<reference evidence="1 2" key="1">
    <citation type="journal article" date="2017" name="Mol. Ecol.">
        <title>Comparative and population genomic landscape of Phellinus noxius: A hypervariable fungus causing root rot in trees.</title>
        <authorList>
            <person name="Chung C.L."/>
            <person name="Lee T.J."/>
            <person name="Akiba M."/>
            <person name="Lee H.H."/>
            <person name="Kuo T.H."/>
            <person name="Liu D."/>
            <person name="Ke H.M."/>
            <person name="Yokoi T."/>
            <person name="Roa M.B."/>
            <person name="Lu M.J."/>
            <person name="Chang Y.Y."/>
            <person name="Ann P.J."/>
            <person name="Tsai J.N."/>
            <person name="Chen C.Y."/>
            <person name="Tzean S.S."/>
            <person name="Ota Y."/>
            <person name="Hattori T."/>
            <person name="Sahashi N."/>
            <person name="Liou R.F."/>
            <person name="Kikuchi T."/>
            <person name="Tsai I.J."/>
        </authorList>
    </citation>
    <scope>NUCLEOTIDE SEQUENCE [LARGE SCALE GENOMIC DNA]</scope>
    <source>
        <strain evidence="1 2">FFPRI411160</strain>
    </source>
</reference>
<protein>
    <submittedName>
        <fullName evidence="1">Uncharacterized protein</fullName>
    </submittedName>
</protein>
<dbReference type="EMBL" id="NBII01000010">
    <property type="protein sequence ID" value="PAV15140.1"/>
    <property type="molecule type" value="Genomic_DNA"/>
</dbReference>
<evidence type="ECO:0000313" key="2">
    <source>
        <dbReference type="Proteomes" id="UP000217199"/>
    </source>
</evidence>
<name>A0A286U6F2_9AGAM</name>
<dbReference type="Proteomes" id="UP000217199">
    <property type="component" value="Unassembled WGS sequence"/>
</dbReference>
<evidence type="ECO:0000313" key="1">
    <source>
        <dbReference type="EMBL" id="PAV15140.1"/>
    </source>
</evidence>
<gene>
    <name evidence="1" type="ORF">PNOK_0890100</name>
</gene>
<dbReference type="InParanoid" id="A0A286U6F2"/>
<dbReference type="AlphaFoldDB" id="A0A286U6F2"/>
<accession>A0A286U6F2</accession>
<organism evidence="1 2">
    <name type="scientific">Pyrrhoderma noxium</name>
    <dbReference type="NCBI Taxonomy" id="2282107"/>
    <lineage>
        <taxon>Eukaryota</taxon>
        <taxon>Fungi</taxon>
        <taxon>Dikarya</taxon>
        <taxon>Basidiomycota</taxon>
        <taxon>Agaricomycotina</taxon>
        <taxon>Agaricomycetes</taxon>
        <taxon>Hymenochaetales</taxon>
        <taxon>Hymenochaetaceae</taxon>
        <taxon>Pyrrhoderma</taxon>
    </lineage>
</organism>